<gene>
    <name evidence="1" type="ORF">MU1_48360</name>
</gene>
<dbReference type="Proteomes" id="UP001157114">
    <property type="component" value="Unassembled WGS sequence"/>
</dbReference>
<comment type="caution">
    <text evidence="1">The sequence shown here is derived from an EMBL/GenBank/DDBJ whole genome shotgun (WGS) entry which is preliminary data.</text>
</comment>
<evidence type="ECO:0000313" key="1">
    <source>
        <dbReference type="EMBL" id="GLX70490.1"/>
    </source>
</evidence>
<name>A0ABQ6GJU9_9BACL</name>
<evidence type="ECO:0000313" key="2">
    <source>
        <dbReference type="Proteomes" id="UP001157114"/>
    </source>
</evidence>
<dbReference type="RefSeq" id="WP_284241267.1">
    <property type="nucleotide sequence ID" value="NZ_BSSQ01000019.1"/>
</dbReference>
<sequence>MYVIQSMQQVKEEMLTGEWVGKLIHKRDATKTIKVTLEPIQAGIGFLEFFERQGYGFYKWSQQVTG</sequence>
<keyword evidence="2" id="KW-1185">Reference proteome</keyword>
<organism evidence="1 2">
    <name type="scientific">Paenibacillus glycanilyticus</name>
    <dbReference type="NCBI Taxonomy" id="126569"/>
    <lineage>
        <taxon>Bacteria</taxon>
        <taxon>Bacillati</taxon>
        <taxon>Bacillota</taxon>
        <taxon>Bacilli</taxon>
        <taxon>Bacillales</taxon>
        <taxon>Paenibacillaceae</taxon>
        <taxon>Paenibacillus</taxon>
    </lineage>
</organism>
<proteinExistence type="predicted"/>
<dbReference type="EMBL" id="BSSQ01000019">
    <property type="protein sequence ID" value="GLX70490.1"/>
    <property type="molecule type" value="Genomic_DNA"/>
</dbReference>
<accession>A0ABQ6GJU9</accession>
<reference evidence="1 2" key="1">
    <citation type="submission" date="2023-03" db="EMBL/GenBank/DDBJ databases">
        <title>Draft genome sequence of the bacteria which degrade cell wall of Tricholomamatutake.</title>
        <authorList>
            <person name="Konishi Y."/>
            <person name="Fukuta Y."/>
            <person name="Shirasaka N."/>
        </authorList>
    </citation>
    <scope>NUCLEOTIDE SEQUENCE [LARGE SCALE GENOMIC DNA]</scope>
    <source>
        <strain evidence="2">mu1</strain>
    </source>
</reference>
<protein>
    <submittedName>
        <fullName evidence="1">Uncharacterized protein</fullName>
    </submittedName>
</protein>